<dbReference type="WBParaSite" id="EEL_0000223301-mRNA-1">
    <property type="protein sequence ID" value="EEL_0000223301-mRNA-1"/>
    <property type="gene ID" value="EEL_0000223301"/>
</dbReference>
<sequence length="488" mass="54315">MSGEQSAAVDKVNEKVIEDITSEELINSKNSNVDTYASPQLTTTDYGSQQLPVEELGPGPPAVMPLNDYSEEQKQIAETTEQSPEIQCTNIVTTIAIENGEKNYATNVEFAHADASEITTIDTTTTTTTTTTSTVSPCTMQTSSENKQTFPTSAPSTFSTQNIVIDATSTEQEQARNITIEIIPESYDETTTITATASYLELSENQISSTKPLLPVMNRTISLPQTTTITTTTTTAAPNIGTGVEKEDRMKELKTNNTVISQPSQISTYTNPSLFNIPNVTETTSTPLRTSTTSTGIVLNRLRGKARLICKEDGLQFEINTLFPFTGQIFARDRKPATECYFTFHEATLIKITMPYAACGMRNSEEQRPETQYHIQIIVIFHQKDNTSTMQSFLTQCVHQKIQYQKQVIPKRIEEALEELRLVPMKLEHKAQVPECMMRIVTEEEHGHDDDGTEIEIVNLGQPMRIEWSLLPESGYKILFLCSANTTE</sequence>
<accession>A0A0R3RL74</accession>
<dbReference type="PANTHER" id="PTHR22907:SF46">
    <property type="entry name" value="ZP DOMAIN-CONTAINING PROTEIN"/>
    <property type="match status" value="1"/>
</dbReference>
<evidence type="ECO:0000256" key="2">
    <source>
        <dbReference type="ARBA" id="ARBA00022729"/>
    </source>
</evidence>
<keyword evidence="2" id="KW-0732">Signal</keyword>
<keyword evidence="5" id="KW-1185">Reference proteome</keyword>
<organism evidence="5 6">
    <name type="scientific">Elaeophora elaphi</name>
    <dbReference type="NCBI Taxonomy" id="1147741"/>
    <lineage>
        <taxon>Eukaryota</taxon>
        <taxon>Metazoa</taxon>
        <taxon>Ecdysozoa</taxon>
        <taxon>Nematoda</taxon>
        <taxon>Chromadorea</taxon>
        <taxon>Rhabditida</taxon>
        <taxon>Spirurina</taxon>
        <taxon>Spiruromorpha</taxon>
        <taxon>Filarioidea</taxon>
        <taxon>Onchocercidae</taxon>
        <taxon>Elaeophora</taxon>
    </lineage>
</organism>
<evidence type="ECO:0000256" key="3">
    <source>
        <dbReference type="SAM" id="MobiDB-lite"/>
    </source>
</evidence>
<dbReference type="STRING" id="1147741.A0A0R3RL74"/>
<feature type="region of interest" description="Disordered" evidence="3">
    <location>
        <begin position="128"/>
        <end position="155"/>
    </location>
</feature>
<dbReference type="InterPro" id="IPR051962">
    <property type="entry name" value="Cuticlin"/>
</dbReference>
<feature type="domain" description="ZP" evidence="4">
    <location>
        <begin position="309"/>
        <end position="488"/>
    </location>
</feature>
<evidence type="ECO:0000256" key="1">
    <source>
        <dbReference type="ARBA" id="ARBA00022460"/>
    </source>
</evidence>
<evidence type="ECO:0000313" key="6">
    <source>
        <dbReference type="WBParaSite" id="EEL_0000223301-mRNA-1"/>
    </source>
</evidence>
<proteinExistence type="predicted"/>
<dbReference type="InterPro" id="IPR001507">
    <property type="entry name" value="ZP_dom"/>
</dbReference>
<dbReference type="Proteomes" id="UP000050640">
    <property type="component" value="Unplaced"/>
</dbReference>
<dbReference type="GO" id="GO:0042302">
    <property type="term" value="F:structural constituent of cuticle"/>
    <property type="evidence" value="ECO:0007669"/>
    <property type="project" value="UniProtKB-KW"/>
</dbReference>
<evidence type="ECO:0000259" key="4">
    <source>
        <dbReference type="PROSITE" id="PS51034"/>
    </source>
</evidence>
<evidence type="ECO:0000313" key="5">
    <source>
        <dbReference type="Proteomes" id="UP000050640"/>
    </source>
</evidence>
<dbReference type="Pfam" id="PF25057">
    <property type="entry name" value="CUT_N"/>
    <property type="match status" value="1"/>
</dbReference>
<dbReference type="AlphaFoldDB" id="A0A0R3RL74"/>
<dbReference type="InterPro" id="IPR056953">
    <property type="entry name" value="CUT_N"/>
</dbReference>
<protein>
    <submittedName>
        <fullName evidence="6">ZP domain-containing protein</fullName>
    </submittedName>
</protein>
<reference evidence="6" key="1">
    <citation type="submission" date="2017-02" db="UniProtKB">
        <authorList>
            <consortium name="WormBaseParasite"/>
        </authorList>
    </citation>
    <scope>IDENTIFICATION</scope>
</reference>
<keyword evidence="1" id="KW-0193">Cuticle</keyword>
<dbReference type="PROSITE" id="PS51034">
    <property type="entry name" value="ZP_2"/>
    <property type="match status" value="1"/>
</dbReference>
<feature type="compositionally biased region" description="Polar residues" evidence="3">
    <location>
        <begin position="135"/>
        <end position="148"/>
    </location>
</feature>
<name>A0A0R3RL74_9BILA</name>
<dbReference type="PANTHER" id="PTHR22907">
    <property type="entry name" value="GH04558P"/>
    <property type="match status" value="1"/>
</dbReference>